<organism evidence="3 4">
    <name type="scientific">Niastella soli</name>
    <dbReference type="NCBI Taxonomy" id="2821487"/>
    <lineage>
        <taxon>Bacteria</taxon>
        <taxon>Pseudomonadati</taxon>
        <taxon>Bacteroidota</taxon>
        <taxon>Chitinophagia</taxon>
        <taxon>Chitinophagales</taxon>
        <taxon>Chitinophagaceae</taxon>
        <taxon>Niastella</taxon>
    </lineage>
</organism>
<evidence type="ECO:0000256" key="1">
    <source>
        <dbReference type="SAM" id="Phobius"/>
    </source>
</evidence>
<dbReference type="Proteomes" id="UP000677244">
    <property type="component" value="Unassembled WGS sequence"/>
</dbReference>
<evidence type="ECO:0000313" key="3">
    <source>
        <dbReference type="EMBL" id="MBO9204318.1"/>
    </source>
</evidence>
<reference evidence="3 4" key="1">
    <citation type="submission" date="2021-03" db="EMBL/GenBank/DDBJ databases">
        <title>Assistant Professor.</title>
        <authorList>
            <person name="Huq M.A."/>
        </authorList>
    </citation>
    <scope>NUCLEOTIDE SEQUENCE [LARGE SCALE GENOMIC DNA]</scope>
    <source>
        <strain evidence="3 4">MAH-29</strain>
    </source>
</reference>
<keyword evidence="4" id="KW-1185">Reference proteome</keyword>
<feature type="domain" description="2TM" evidence="2">
    <location>
        <begin position="13"/>
        <end position="68"/>
    </location>
</feature>
<feature type="transmembrane region" description="Helical" evidence="1">
    <location>
        <begin position="46"/>
        <end position="68"/>
    </location>
</feature>
<dbReference type="RefSeq" id="WP_209142767.1">
    <property type="nucleotide sequence ID" value="NZ_JAGHKO010000011.1"/>
</dbReference>
<feature type="transmembrane region" description="Helical" evidence="1">
    <location>
        <begin position="21"/>
        <end position="40"/>
    </location>
</feature>
<dbReference type="InterPro" id="IPR025698">
    <property type="entry name" value="2TM_dom"/>
</dbReference>
<proteinExistence type="predicted"/>
<sequence>MSQQTNWETSAPVNPQKGFRIHLLVFFLTTPAIWLVWYLTDRTYPWPLWSTPAWAIGVLFHYLGVFVFKNSKKN</sequence>
<evidence type="ECO:0000259" key="2">
    <source>
        <dbReference type="Pfam" id="PF13239"/>
    </source>
</evidence>
<evidence type="ECO:0000313" key="4">
    <source>
        <dbReference type="Proteomes" id="UP000677244"/>
    </source>
</evidence>
<keyword evidence="1" id="KW-0812">Transmembrane</keyword>
<name>A0ABS3Z2D1_9BACT</name>
<dbReference type="EMBL" id="JAGHKO010000011">
    <property type="protein sequence ID" value="MBO9204318.1"/>
    <property type="molecule type" value="Genomic_DNA"/>
</dbReference>
<comment type="caution">
    <text evidence="3">The sequence shown here is derived from an EMBL/GenBank/DDBJ whole genome shotgun (WGS) entry which is preliminary data.</text>
</comment>
<dbReference type="Pfam" id="PF13239">
    <property type="entry name" value="2TM"/>
    <property type="match status" value="1"/>
</dbReference>
<protein>
    <submittedName>
        <fullName evidence="3">2TM domain-containing protein</fullName>
    </submittedName>
</protein>
<keyword evidence="1" id="KW-1133">Transmembrane helix</keyword>
<accession>A0ABS3Z2D1</accession>
<gene>
    <name evidence="3" type="ORF">J7I42_28780</name>
</gene>
<keyword evidence="1" id="KW-0472">Membrane</keyword>